<sequence length="154" mass="17391">MPGSDVREGHVGVLLSRLRILLGIEQPSQVCDSIIKEIESFDKEQLLTSSVDSLAARVDLPSVDIWHCFNSLIQLRDIVHNNKLRVSDLKDILSRDSFSDEVIKIIINYVNTEQPHKLITANAVSKYPPFRSLHCRLQITVTCMLLLVMALVNN</sequence>
<proteinExistence type="predicted"/>
<keyword evidence="1" id="KW-1185">Reference proteome</keyword>
<dbReference type="AlphaFoldDB" id="A0A915PWT2"/>
<name>A0A915PWT2_9BILA</name>
<dbReference type="Proteomes" id="UP000887581">
    <property type="component" value="Unplaced"/>
</dbReference>
<accession>A0A915PWT2</accession>
<protein>
    <submittedName>
        <fullName evidence="2">Uncharacterized protein</fullName>
    </submittedName>
</protein>
<evidence type="ECO:0000313" key="2">
    <source>
        <dbReference type="WBParaSite" id="sdigi.contig316.g7379.t1"/>
    </source>
</evidence>
<evidence type="ECO:0000313" key="1">
    <source>
        <dbReference type="Proteomes" id="UP000887581"/>
    </source>
</evidence>
<reference evidence="2" key="1">
    <citation type="submission" date="2022-11" db="UniProtKB">
        <authorList>
            <consortium name="WormBaseParasite"/>
        </authorList>
    </citation>
    <scope>IDENTIFICATION</scope>
</reference>
<organism evidence="1 2">
    <name type="scientific">Setaria digitata</name>
    <dbReference type="NCBI Taxonomy" id="48799"/>
    <lineage>
        <taxon>Eukaryota</taxon>
        <taxon>Metazoa</taxon>
        <taxon>Ecdysozoa</taxon>
        <taxon>Nematoda</taxon>
        <taxon>Chromadorea</taxon>
        <taxon>Rhabditida</taxon>
        <taxon>Spirurina</taxon>
        <taxon>Spiruromorpha</taxon>
        <taxon>Filarioidea</taxon>
        <taxon>Setariidae</taxon>
        <taxon>Setaria</taxon>
    </lineage>
</organism>
<dbReference type="WBParaSite" id="sdigi.contig316.g7379.t1">
    <property type="protein sequence ID" value="sdigi.contig316.g7379.t1"/>
    <property type="gene ID" value="sdigi.contig316.g7379"/>
</dbReference>